<comment type="caution">
    <text evidence="2">The sequence shown here is derived from an EMBL/GenBank/DDBJ whole genome shotgun (WGS) entry which is preliminary data.</text>
</comment>
<organism evidence="2 3">
    <name type="scientific">Streptomyces mangrovisoli</name>
    <dbReference type="NCBI Taxonomy" id="1428628"/>
    <lineage>
        <taxon>Bacteria</taxon>
        <taxon>Bacillati</taxon>
        <taxon>Actinomycetota</taxon>
        <taxon>Actinomycetes</taxon>
        <taxon>Kitasatosporales</taxon>
        <taxon>Streptomycetaceae</taxon>
        <taxon>Streptomyces</taxon>
    </lineage>
</organism>
<dbReference type="RefSeq" id="WP_046590128.1">
    <property type="nucleotide sequence ID" value="NZ_LAVA02000064.1"/>
</dbReference>
<keyword evidence="3" id="KW-1185">Reference proteome</keyword>
<dbReference type="Proteomes" id="UP000034196">
    <property type="component" value="Unassembled WGS sequence"/>
</dbReference>
<sequence length="430" mass="44810">MPESPEEHHESEQPLDEYELRLGAALRLAGDAYDADRHALVTGGTTRGRRMRMRRRAAVVAGAAGVALAGVSGALLVPWHGGSGPASAAASVGAAPRTAHATASPAPVTGAAMVRTLEKLLPKGTFAHVGSRGSDEEPTGFPYATVVYDDGKGAAGISVSLNRVVPGGTDARQAVTCPDKVAIPYDACTSRRLADGSVVMVFQGYEYPDRRVDTKRWTADLVTPTGQHVSVSEWNAAQEKDSPVTRSQPPLSAAQLTDFVAARAWRPLADAVPEDPHQAAEPAPESGGAPIVGTLAALLPKGVHVVTRSRKSEDDAGSYAYVVVDDGKGRSLVQINVQPDMSDVAGDLFGSGDETLADGTRVAQHQGPGDKGVAGVVMWTVDTLRTDGRRVVVSAFNSGTQHDAATRAAPALTMQQLRAIALSPQWLSAG</sequence>
<proteinExistence type="predicted"/>
<evidence type="ECO:0000313" key="3">
    <source>
        <dbReference type="Proteomes" id="UP000034196"/>
    </source>
</evidence>
<protein>
    <recommendedName>
        <fullName evidence="4">LigA protein</fullName>
    </recommendedName>
</protein>
<feature type="transmembrane region" description="Helical" evidence="1">
    <location>
        <begin position="57"/>
        <end position="79"/>
    </location>
</feature>
<dbReference type="STRING" id="1428628.WN71_025500"/>
<gene>
    <name evidence="2" type="ORF">WN71_025500</name>
</gene>
<keyword evidence="1" id="KW-0812">Transmembrane</keyword>
<evidence type="ECO:0000313" key="2">
    <source>
        <dbReference type="EMBL" id="OIJ65165.1"/>
    </source>
</evidence>
<reference evidence="2" key="1">
    <citation type="submission" date="2016-10" db="EMBL/GenBank/DDBJ databases">
        <title>Genome sequence of Streptomyces mangrovisoli MUSC 149.</title>
        <authorList>
            <person name="Lee L.-H."/>
            <person name="Ser H.-L."/>
        </authorList>
    </citation>
    <scope>NUCLEOTIDE SEQUENCE [LARGE SCALE GENOMIC DNA]</scope>
    <source>
        <strain evidence="2">MUSC 149</strain>
    </source>
</reference>
<evidence type="ECO:0008006" key="4">
    <source>
        <dbReference type="Google" id="ProtNLM"/>
    </source>
</evidence>
<dbReference type="AlphaFoldDB" id="A0A1J4NVB6"/>
<keyword evidence="1" id="KW-1133">Transmembrane helix</keyword>
<dbReference type="EMBL" id="LAVA02000064">
    <property type="protein sequence ID" value="OIJ65165.1"/>
    <property type="molecule type" value="Genomic_DNA"/>
</dbReference>
<accession>A0A1J4NVB6</accession>
<keyword evidence="1" id="KW-0472">Membrane</keyword>
<evidence type="ECO:0000256" key="1">
    <source>
        <dbReference type="SAM" id="Phobius"/>
    </source>
</evidence>
<name>A0A1J4NVB6_9ACTN</name>